<dbReference type="Proteomes" id="UP000253647">
    <property type="component" value="Unassembled WGS sequence"/>
</dbReference>
<dbReference type="AlphaFoldDB" id="A0A368XC72"/>
<proteinExistence type="predicted"/>
<gene>
    <name evidence="2" type="ORF">DET61_112119</name>
</gene>
<feature type="compositionally biased region" description="Basic and acidic residues" evidence="1">
    <location>
        <begin position="31"/>
        <end position="43"/>
    </location>
</feature>
<evidence type="ECO:0000256" key="1">
    <source>
        <dbReference type="SAM" id="MobiDB-lite"/>
    </source>
</evidence>
<protein>
    <submittedName>
        <fullName evidence="2">Uncharacterized protein</fullName>
    </submittedName>
</protein>
<evidence type="ECO:0000313" key="3">
    <source>
        <dbReference type="Proteomes" id="UP000253647"/>
    </source>
</evidence>
<comment type="caution">
    <text evidence="2">The sequence shown here is derived from an EMBL/GenBank/DDBJ whole genome shotgun (WGS) entry which is preliminary data.</text>
</comment>
<organism evidence="2 3">
    <name type="scientific">Marinobacter nauticus</name>
    <name type="common">Marinobacter hydrocarbonoclasticus</name>
    <name type="synonym">Marinobacter aquaeolei</name>
    <dbReference type="NCBI Taxonomy" id="2743"/>
    <lineage>
        <taxon>Bacteria</taxon>
        <taxon>Pseudomonadati</taxon>
        <taxon>Pseudomonadota</taxon>
        <taxon>Gammaproteobacteria</taxon>
        <taxon>Pseudomonadales</taxon>
        <taxon>Marinobacteraceae</taxon>
        <taxon>Marinobacter</taxon>
    </lineage>
</organism>
<accession>A0A368XC72</accession>
<evidence type="ECO:0000313" key="2">
    <source>
        <dbReference type="EMBL" id="RCW65540.1"/>
    </source>
</evidence>
<dbReference type="EMBL" id="QPJI01000012">
    <property type="protein sequence ID" value="RCW65540.1"/>
    <property type="molecule type" value="Genomic_DNA"/>
</dbReference>
<name>A0A368XC72_MARNT</name>
<reference evidence="2 3" key="1">
    <citation type="submission" date="2018-07" db="EMBL/GenBank/DDBJ databases">
        <title>Freshwater and sediment microbial communities from various areas in North America, analyzing microbe dynamics in response to fracking.</title>
        <authorList>
            <person name="Lamendella R."/>
        </authorList>
    </citation>
    <scope>NUCLEOTIDE SEQUENCE [LARGE SCALE GENOMIC DNA]</scope>
    <source>
        <strain evidence="2 3">105B</strain>
    </source>
</reference>
<sequence>MAEPKRPMDGLEASFGKTTHILARSQTEQSRCSKHEVKQVLQG</sequence>
<feature type="region of interest" description="Disordered" evidence="1">
    <location>
        <begin position="1"/>
        <end position="43"/>
    </location>
</feature>